<feature type="transmembrane region" description="Helical" evidence="1">
    <location>
        <begin position="44"/>
        <end position="67"/>
    </location>
</feature>
<evidence type="ECO:0008006" key="4">
    <source>
        <dbReference type="Google" id="ProtNLM"/>
    </source>
</evidence>
<protein>
    <recommendedName>
        <fullName evidence="4">Solute carrier family 22 member 23</fullName>
    </recommendedName>
</protein>
<gene>
    <name evidence="2" type="ORF">WMY93_025417</name>
</gene>
<evidence type="ECO:0000256" key="1">
    <source>
        <dbReference type="SAM" id="Phobius"/>
    </source>
</evidence>
<dbReference type="AlphaFoldDB" id="A0AAW0NDG3"/>
<feature type="transmembrane region" description="Helical" evidence="1">
    <location>
        <begin position="6"/>
        <end position="23"/>
    </location>
</feature>
<feature type="transmembrane region" description="Helical" evidence="1">
    <location>
        <begin position="115"/>
        <end position="135"/>
    </location>
</feature>
<keyword evidence="1" id="KW-0472">Membrane</keyword>
<evidence type="ECO:0000313" key="3">
    <source>
        <dbReference type="Proteomes" id="UP001460270"/>
    </source>
</evidence>
<dbReference type="EMBL" id="JBBPFD010000018">
    <property type="protein sequence ID" value="KAK7889857.1"/>
    <property type="molecule type" value="Genomic_DNA"/>
</dbReference>
<keyword evidence="1" id="KW-0812">Transmembrane</keyword>
<keyword evidence="3" id="KW-1185">Reference proteome</keyword>
<reference evidence="3" key="1">
    <citation type="submission" date="2024-04" db="EMBL/GenBank/DDBJ databases">
        <title>Salinicola lusitanus LLJ914,a marine bacterium isolated from the Okinawa Trough.</title>
        <authorList>
            <person name="Li J."/>
        </authorList>
    </citation>
    <scope>NUCLEOTIDE SEQUENCE [LARGE SCALE GENOMIC DNA]</scope>
</reference>
<feature type="transmembrane region" description="Helical" evidence="1">
    <location>
        <begin position="73"/>
        <end position="94"/>
    </location>
</feature>
<keyword evidence="1" id="KW-1133">Transmembrane helix</keyword>
<organism evidence="2 3">
    <name type="scientific">Mugilogobius chulae</name>
    <name type="common">yellowstripe goby</name>
    <dbReference type="NCBI Taxonomy" id="88201"/>
    <lineage>
        <taxon>Eukaryota</taxon>
        <taxon>Metazoa</taxon>
        <taxon>Chordata</taxon>
        <taxon>Craniata</taxon>
        <taxon>Vertebrata</taxon>
        <taxon>Euteleostomi</taxon>
        <taxon>Actinopterygii</taxon>
        <taxon>Neopterygii</taxon>
        <taxon>Teleostei</taxon>
        <taxon>Neoteleostei</taxon>
        <taxon>Acanthomorphata</taxon>
        <taxon>Gobiaria</taxon>
        <taxon>Gobiiformes</taxon>
        <taxon>Gobioidei</taxon>
        <taxon>Gobiidae</taxon>
        <taxon>Gobionellinae</taxon>
        <taxon>Mugilogobius</taxon>
    </lineage>
</organism>
<comment type="caution">
    <text evidence="2">The sequence shown here is derived from an EMBL/GenBank/DDBJ whole genome shotgun (WGS) entry which is preliminary data.</text>
</comment>
<name>A0AAW0NDG3_9GOBI</name>
<proteinExistence type="predicted"/>
<sequence length="150" mass="16284">MTTRNLWKNIVVLCVNSLTGYGIHHCFARSMMDPEARPTALCHADYYTMAGIAVATCLALCPAVGLMGRRGGLLTFMIITALASLLQLGLLNLIGKYSLRHDTVLRDSLNRKFSVAFSIIGMFSSHAVSTLSIFFCAEITPTVIRGGDLV</sequence>
<accession>A0AAW0NDG3</accession>
<evidence type="ECO:0000313" key="2">
    <source>
        <dbReference type="EMBL" id="KAK7889857.1"/>
    </source>
</evidence>
<dbReference type="Proteomes" id="UP001460270">
    <property type="component" value="Unassembled WGS sequence"/>
</dbReference>